<sequence length="181" mass="20802">MPLYLRKTGPKANLEREEAKRRELEHAERRAKINVEAKRTVLQEMRNLREIRQGVKTPPPILENGYTEPTYDPISHCWKSYAIIDNVPVTSNWKAWCVNKGEWLDQDIYQQTYQDDGSNTHDENADPSGATAPKPGRILTTWNPCERPNCLTSPSNHSLTWSPYAVGYHITMSPRTLEALK</sequence>
<dbReference type="OrthoDB" id="10518711at2759"/>
<keyword evidence="3" id="KW-1185">Reference proteome</keyword>
<dbReference type="EMBL" id="KV748804">
    <property type="protein sequence ID" value="OCL12967.1"/>
    <property type="molecule type" value="Genomic_DNA"/>
</dbReference>
<evidence type="ECO:0000256" key="1">
    <source>
        <dbReference type="SAM" id="MobiDB-lite"/>
    </source>
</evidence>
<feature type="region of interest" description="Disordered" evidence="1">
    <location>
        <begin position="114"/>
        <end position="136"/>
    </location>
</feature>
<evidence type="ECO:0000313" key="3">
    <source>
        <dbReference type="Proteomes" id="UP000250140"/>
    </source>
</evidence>
<evidence type="ECO:0000313" key="2">
    <source>
        <dbReference type="EMBL" id="OCL12967.1"/>
    </source>
</evidence>
<gene>
    <name evidence="2" type="ORF">AOQ84DRAFT_385734</name>
</gene>
<protein>
    <submittedName>
        <fullName evidence="2">Uncharacterized protein</fullName>
    </submittedName>
</protein>
<proteinExistence type="predicted"/>
<reference evidence="2 3" key="1">
    <citation type="journal article" date="2016" name="Nat. Commun.">
        <title>Ectomycorrhizal ecology is imprinted in the genome of the dominant symbiotic fungus Cenococcum geophilum.</title>
        <authorList>
            <consortium name="DOE Joint Genome Institute"/>
            <person name="Peter M."/>
            <person name="Kohler A."/>
            <person name="Ohm R.A."/>
            <person name="Kuo A."/>
            <person name="Krutzmann J."/>
            <person name="Morin E."/>
            <person name="Arend M."/>
            <person name="Barry K.W."/>
            <person name="Binder M."/>
            <person name="Choi C."/>
            <person name="Clum A."/>
            <person name="Copeland A."/>
            <person name="Grisel N."/>
            <person name="Haridas S."/>
            <person name="Kipfer T."/>
            <person name="LaButti K."/>
            <person name="Lindquist E."/>
            <person name="Lipzen A."/>
            <person name="Maire R."/>
            <person name="Meier B."/>
            <person name="Mihaltcheva S."/>
            <person name="Molinier V."/>
            <person name="Murat C."/>
            <person name="Poggeler S."/>
            <person name="Quandt C.A."/>
            <person name="Sperisen C."/>
            <person name="Tritt A."/>
            <person name="Tisserant E."/>
            <person name="Crous P.W."/>
            <person name="Henrissat B."/>
            <person name="Nehls U."/>
            <person name="Egli S."/>
            <person name="Spatafora J.W."/>
            <person name="Grigoriev I.V."/>
            <person name="Martin F.M."/>
        </authorList>
    </citation>
    <scope>NUCLEOTIDE SEQUENCE [LARGE SCALE GENOMIC DNA]</scope>
    <source>
        <strain evidence="2 3">CBS 207.34</strain>
    </source>
</reference>
<accession>A0A8E2F9C6</accession>
<dbReference type="Proteomes" id="UP000250140">
    <property type="component" value="Unassembled WGS sequence"/>
</dbReference>
<name>A0A8E2F9C6_9PEZI</name>
<organism evidence="2 3">
    <name type="scientific">Glonium stellatum</name>
    <dbReference type="NCBI Taxonomy" id="574774"/>
    <lineage>
        <taxon>Eukaryota</taxon>
        <taxon>Fungi</taxon>
        <taxon>Dikarya</taxon>
        <taxon>Ascomycota</taxon>
        <taxon>Pezizomycotina</taxon>
        <taxon>Dothideomycetes</taxon>
        <taxon>Pleosporomycetidae</taxon>
        <taxon>Gloniales</taxon>
        <taxon>Gloniaceae</taxon>
        <taxon>Glonium</taxon>
    </lineage>
</organism>
<dbReference type="AlphaFoldDB" id="A0A8E2F9C6"/>